<dbReference type="PROSITE" id="PS51257">
    <property type="entry name" value="PROKAR_LIPOPROTEIN"/>
    <property type="match status" value="1"/>
</dbReference>
<dbReference type="PANTHER" id="PTHR30222">
    <property type="entry name" value="SPERMIDINE/PUTRESCINE-BINDING PERIPLASMIC PROTEIN"/>
    <property type="match status" value="1"/>
</dbReference>
<keyword evidence="3 5" id="KW-0732">Signal</keyword>
<accession>A0ABN3VTG8</accession>
<evidence type="ECO:0000313" key="7">
    <source>
        <dbReference type="Proteomes" id="UP001500831"/>
    </source>
</evidence>
<gene>
    <name evidence="6" type="ORF">GCM10010517_18600</name>
</gene>
<keyword evidence="4" id="KW-0574">Periplasm</keyword>
<dbReference type="PANTHER" id="PTHR30222:SF17">
    <property type="entry name" value="SPERMIDINE_PUTRESCINE-BINDING PERIPLASMIC PROTEIN"/>
    <property type="match status" value="1"/>
</dbReference>
<organism evidence="6 7">
    <name type="scientific">Streptosporangium fragile</name>
    <dbReference type="NCBI Taxonomy" id="46186"/>
    <lineage>
        <taxon>Bacteria</taxon>
        <taxon>Bacillati</taxon>
        <taxon>Actinomycetota</taxon>
        <taxon>Actinomycetes</taxon>
        <taxon>Streptosporangiales</taxon>
        <taxon>Streptosporangiaceae</taxon>
        <taxon>Streptosporangium</taxon>
    </lineage>
</organism>
<protein>
    <submittedName>
        <fullName evidence="6">Spermidine/putrescine ABC transporter substrate-binding protein</fullName>
    </submittedName>
</protein>
<dbReference type="RefSeq" id="WP_344969711.1">
    <property type="nucleotide sequence ID" value="NZ_BAAAVI010000010.1"/>
</dbReference>
<evidence type="ECO:0000256" key="4">
    <source>
        <dbReference type="ARBA" id="ARBA00022764"/>
    </source>
</evidence>
<keyword evidence="7" id="KW-1185">Reference proteome</keyword>
<feature type="chain" id="PRO_5047395236" evidence="5">
    <location>
        <begin position="26"/>
        <end position="374"/>
    </location>
</feature>
<name>A0ABN3VTG8_9ACTN</name>
<comment type="caution">
    <text evidence="6">The sequence shown here is derived from an EMBL/GenBank/DDBJ whole genome shotgun (WGS) entry which is preliminary data.</text>
</comment>
<dbReference type="InterPro" id="IPR006059">
    <property type="entry name" value="SBP"/>
</dbReference>
<evidence type="ECO:0000313" key="6">
    <source>
        <dbReference type="EMBL" id="GAA2860017.1"/>
    </source>
</evidence>
<dbReference type="Pfam" id="PF13416">
    <property type="entry name" value="SBP_bac_8"/>
    <property type="match status" value="1"/>
</dbReference>
<dbReference type="Gene3D" id="3.40.190.10">
    <property type="entry name" value="Periplasmic binding protein-like II"/>
    <property type="match status" value="2"/>
</dbReference>
<dbReference type="SUPFAM" id="SSF53850">
    <property type="entry name" value="Periplasmic binding protein-like II"/>
    <property type="match status" value="1"/>
</dbReference>
<feature type="signal peptide" evidence="5">
    <location>
        <begin position="1"/>
        <end position="25"/>
    </location>
</feature>
<evidence type="ECO:0000256" key="1">
    <source>
        <dbReference type="ARBA" id="ARBA00004418"/>
    </source>
</evidence>
<reference evidence="6 7" key="1">
    <citation type="journal article" date="2019" name="Int. J. Syst. Evol. Microbiol.">
        <title>The Global Catalogue of Microorganisms (GCM) 10K type strain sequencing project: providing services to taxonomists for standard genome sequencing and annotation.</title>
        <authorList>
            <consortium name="The Broad Institute Genomics Platform"/>
            <consortium name="The Broad Institute Genome Sequencing Center for Infectious Disease"/>
            <person name="Wu L."/>
            <person name="Ma J."/>
        </authorList>
    </citation>
    <scope>NUCLEOTIDE SEQUENCE [LARGE SCALE GENOMIC DNA]</scope>
    <source>
        <strain evidence="6 7">JCM 6242</strain>
    </source>
</reference>
<comment type="subcellular location">
    <subcellularLocation>
        <location evidence="1">Periplasm</location>
    </subcellularLocation>
</comment>
<dbReference type="PRINTS" id="PR00909">
    <property type="entry name" value="SPERMDNBNDNG"/>
</dbReference>
<dbReference type="EMBL" id="BAAAVI010000010">
    <property type="protein sequence ID" value="GAA2860017.1"/>
    <property type="molecule type" value="Genomic_DNA"/>
</dbReference>
<dbReference type="CDD" id="cd13590">
    <property type="entry name" value="PBP2_PotD_PotF_like"/>
    <property type="match status" value="1"/>
</dbReference>
<sequence length="374" mass="40490">MSRTRFTRRLPAAALVAGLALAVSACGGEAANTAAPAASASAAQLDPNADLSKQSITISVWDGYTPKDLPERVKEKLKTDLKVTLHATNEEIMAKLTSGTNTGLDVAFVSGQYAQALNEAGLLEPIHPELIPNLTNLYPEAKELSYDKGNVFSVPYTWGTTGICYREDLVKTPPTSWNDLLNPPADAVKKVTMMTTERWLALPAIKALGLSVNTKSDDDLEKVKAKLLEAKPKLLGYDDTTFGDKLKSGEAVMVEAWDGWCPTSEKNIKFVVPKEGSDLWVDTMVVLKSSKNKEAAHAFINYILDPKVHGWAAENILYKVPNKAAMDSMDPKLKAANAPLQMSPSDLLKGESIVDLGEDSTKFTRLATEVAAQQ</sequence>
<keyword evidence="2" id="KW-0813">Transport</keyword>
<evidence type="ECO:0000256" key="5">
    <source>
        <dbReference type="SAM" id="SignalP"/>
    </source>
</evidence>
<proteinExistence type="predicted"/>
<dbReference type="InterPro" id="IPR001188">
    <property type="entry name" value="Sperm_putr-bd"/>
</dbReference>
<evidence type="ECO:0000256" key="2">
    <source>
        <dbReference type="ARBA" id="ARBA00022448"/>
    </source>
</evidence>
<evidence type="ECO:0000256" key="3">
    <source>
        <dbReference type="ARBA" id="ARBA00022729"/>
    </source>
</evidence>
<dbReference type="Proteomes" id="UP001500831">
    <property type="component" value="Unassembled WGS sequence"/>
</dbReference>